<proteinExistence type="predicted"/>
<evidence type="ECO:0000313" key="4">
    <source>
        <dbReference type="Proteomes" id="UP000396862"/>
    </source>
</evidence>
<name>A0ABQ0ZPM6_9BACT</name>
<keyword evidence="4" id="KW-1185">Reference proteome</keyword>
<dbReference type="InterPro" id="IPR019734">
    <property type="entry name" value="TPR_rpt"/>
</dbReference>
<protein>
    <recommendedName>
        <fullName evidence="5">Tetratricopeptide repeat protein</fullName>
    </recommendedName>
</protein>
<keyword evidence="1" id="KW-0802">TPR repeat</keyword>
<evidence type="ECO:0000313" key="3">
    <source>
        <dbReference type="EMBL" id="GET23380.1"/>
    </source>
</evidence>
<feature type="compositionally biased region" description="Low complexity" evidence="2">
    <location>
        <begin position="219"/>
        <end position="244"/>
    </location>
</feature>
<dbReference type="InterPro" id="IPR011990">
    <property type="entry name" value="TPR-like_helical_dom_sf"/>
</dbReference>
<dbReference type="Gene3D" id="1.25.40.10">
    <property type="entry name" value="Tetratricopeptide repeat domain"/>
    <property type="match status" value="1"/>
</dbReference>
<dbReference type="EMBL" id="BLAU01000001">
    <property type="protein sequence ID" value="GET23380.1"/>
    <property type="molecule type" value="Genomic_DNA"/>
</dbReference>
<dbReference type="PROSITE" id="PS50005">
    <property type="entry name" value="TPR"/>
    <property type="match status" value="1"/>
</dbReference>
<gene>
    <name evidence="3" type="ORF">JCM18694_36260</name>
</gene>
<feature type="compositionally biased region" description="Basic and acidic residues" evidence="2">
    <location>
        <begin position="180"/>
        <end position="218"/>
    </location>
</feature>
<dbReference type="Pfam" id="PF00515">
    <property type="entry name" value="TPR_1"/>
    <property type="match status" value="1"/>
</dbReference>
<evidence type="ECO:0008006" key="5">
    <source>
        <dbReference type="Google" id="ProtNLM"/>
    </source>
</evidence>
<dbReference type="SUPFAM" id="SSF48452">
    <property type="entry name" value="TPR-like"/>
    <property type="match status" value="1"/>
</dbReference>
<dbReference type="SMART" id="SM00028">
    <property type="entry name" value="TPR"/>
    <property type="match status" value="2"/>
</dbReference>
<feature type="compositionally biased region" description="Polar residues" evidence="2">
    <location>
        <begin position="245"/>
        <end position="258"/>
    </location>
</feature>
<dbReference type="Pfam" id="PF13432">
    <property type="entry name" value="TPR_16"/>
    <property type="match status" value="1"/>
</dbReference>
<dbReference type="Proteomes" id="UP000396862">
    <property type="component" value="Unassembled WGS sequence"/>
</dbReference>
<comment type="caution">
    <text evidence="3">The sequence shown here is derived from an EMBL/GenBank/DDBJ whole genome shotgun (WGS) entry which is preliminary data.</text>
</comment>
<feature type="compositionally biased region" description="Basic and acidic residues" evidence="2">
    <location>
        <begin position="259"/>
        <end position="268"/>
    </location>
</feature>
<dbReference type="PROSITE" id="PS50293">
    <property type="entry name" value="TPR_REGION"/>
    <property type="match status" value="1"/>
</dbReference>
<feature type="repeat" description="TPR" evidence="1">
    <location>
        <begin position="116"/>
        <end position="149"/>
    </location>
</feature>
<feature type="region of interest" description="Disordered" evidence="2">
    <location>
        <begin position="164"/>
        <end position="285"/>
    </location>
</feature>
<organism evidence="3 4">
    <name type="scientific">Prolixibacter denitrificans</name>
    <dbReference type="NCBI Taxonomy" id="1541063"/>
    <lineage>
        <taxon>Bacteria</taxon>
        <taxon>Pseudomonadati</taxon>
        <taxon>Bacteroidota</taxon>
        <taxon>Bacteroidia</taxon>
        <taxon>Marinilabiliales</taxon>
        <taxon>Prolixibacteraceae</taxon>
        <taxon>Prolixibacter</taxon>
    </lineage>
</organism>
<accession>A0ABQ0ZPM6</accession>
<sequence>MNVKTFMSENKMRMRQIVLMVMILFLTVPVFAQKERKYIREGNSFFEKGLQDTASLDTVNFSKAEVAYRRALQEKPNDFKWKFNLADATYKQAKPGKAAEQFEQLAKETDNTKDKAMVYHNLGNSFLAQKKIDESIDAYKKSLRLNPNDMETKYNLAYAEKLKQQEKNKKKNQQNQQNKNNKDKNNKNNKDKNKQNKDQNKNNKDKQNQDKNKNKQDQNKQNQNKQNQNQNQNQQQQQQPQQNKISKQSAEQMLQALQNDERKTQEKVRKLKATKAQQRKVEKDW</sequence>
<evidence type="ECO:0000256" key="1">
    <source>
        <dbReference type="PROSITE-ProRule" id="PRU00339"/>
    </source>
</evidence>
<reference evidence="3 4" key="1">
    <citation type="submission" date="2019-10" db="EMBL/GenBank/DDBJ databases">
        <title>Prolixibacter strains distinguished by the presence of nitrate reductase genes were adept at nitrate-dependent anaerobic corrosion of metallic iron and carbon steel.</title>
        <authorList>
            <person name="Iino T."/>
            <person name="Shono N."/>
            <person name="Ito K."/>
            <person name="Nakamura R."/>
            <person name="Sueoka K."/>
            <person name="Harayama S."/>
            <person name="Ohkuma M."/>
        </authorList>
    </citation>
    <scope>NUCLEOTIDE SEQUENCE [LARGE SCALE GENOMIC DNA]</scope>
    <source>
        <strain evidence="3 4">MIC1-1</strain>
    </source>
</reference>
<evidence type="ECO:0000256" key="2">
    <source>
        <dbReference type="SAM" id="MobiDB-lite"/>
    </source>
</evidence>